<accession>A0A4Y2E7J8</accession>
<keyword evidence="3" id="KW-1185">Reference proteome</keyword>
<dbReference type="Proteomes" id="UP000499080">
    <property type="component" value="Unassembled WGS sequence"/>
</dbReference>
<gene>
    <name evidence="2" type="ORF">AVEN_192781_1</name>
</gene>
<feature type="compositionally biased region" description="Polar residues" evidence="1">
    <location>
        <begin position="8"/>
        <end position="18"/>
    </location>
</feature>
<evidence type="ECO:0000313" key="2">
    <source>
        <dbReference type="EMBL" id="GBM23834.1"/>
    </source>
</evidence>
<sequence>MVDLHHYLQQSESPTSKPTAPEPTFFTLKDGAVAFKQTEVWVVWVMVWFLCG</sequence>
<protein>
    <submittedName>
        <fullName evidence="2">Uncharacterized protein</fullName>
    </submittedName>
</protein>
<dbReference type="EMBL" id="BGPR01091562">
    <property type="protein sequence ID" value="GBM23834.1"/>
    <property type="molecule type" value="Genomic_DNA"/>
</dbReference>
<evidence type="ECO:0000313" key="3">
    <source>
        <dbReference type="Proteomes" id="UP000499080"/>
    </source>
</evidence>
<comment type="caution">
    <text evidence="2">The sequence shown here is derived from an EMBL/GenBank/DDBJ whole genome shotgun (WGS) entry which is preliminary data.</text>
</comment>
<name>A0A4Y2E7J8_ARAVE</name>
<evidence type="ECO:0000256" key="1">
    <source>
        <dbReference type="SAM" id="MobiDB-lite"/>
    </source>
</evidence>
<reference evidence="2 3" key="1">
    <citation type="journal article" date="2019" name="Sci. Rep.">
        <title>Orb-weaving spider Araneus ventricosus genome elucidates the spidroin gene catalogue.</title>
        <authorList>
            <person name="Kono N."/>
            <person name="Nakamura H."/>
            <person name="Ohtoshi R."/>
            <person name="Moran D.A.P."/>
            <person name="Shinohara A."/>
            <person name="Yoshida Y."/>
            <person name="Fujiwara M."/>
            <person name="Mori M."/>
            <person name="Tomita M."/>
            <person name="Arakawa K."/>
        </authorList>
    </citation>
    <scope>NUCLEOTIDE SEQUENCE [LARGE SCALE GENOMIC DNA]</scope>
</reference>
<organism evidence="2 3">
    <name type="scientific">Araneus ventricosus</name>
    <name type="common">Orbweaver spider</name>
    <name type="synonym">Epeira ventricosa</name>
    <dbReference type="NCBI Taxonomy" id="182803"/>
    <lineage>
        <taxon>Eukaryota</taxon>
        <taxon>Metazoa</taxon>
        <taxon>Ecdysozoa</taxon>
        <taxon>Arthropoda</taxon>
        <taxon>Chelicerata</taxon>
        <taxon>Arachnida</taxon>
        <taxon>Araneae</taxon>
        <taxon>Araneomorphae</taxon>
        <taxon>Entelegynae</taxon>
        <taxon>Araneoidea</taxon>
        <taxon>Araneidae</taxon>
        <taxon>Araneus</taxon>
    </lineage>
</organism>
<dbReference type="AlphaFoldDB" id="A0A4Y2E7J8"/>
<feature type="region of interest" description="Disordered" evidence="1">
    <location>
        <begin position="1"/>
        <end position="22"/>
    </location>
</feature>
<feature type="non-terminal residue" evidence="2">
    <location>
        <position position="52"/>
    </location>
</feature>
<proteinExistence type="predicted"/>